<evidence type="ECO:0000313" key="2">
    <source>
        <dbReference type="Proteomes" id="UP000054498"/>
    </source>
</evidence>
<evidence type="ECO:0000313" key="1">
    <source>
        <dbReference type="EMBL" id="KIZ03146.1"/>
    </source>
</evidence>
<dbReference type="PROSITE" id="PS51354">
    <property type="entry name" value="GLUTAREDOXIN_2"/>
    <property type="match status" value="1"/>
</dbReference>
<dbReference type="PANTHER" id="PTHR45694:SF18">
    <property type="entry name" value="GLUTAREDOXIN-1-RELATED"/>
    <property type="match status" value="1"/>
</dbReference>
<dbReference type="GO" id="GO:0005737">
    <property type="term" value="C:cytoplasm"/>
    <property type="evidence" value="ECO:0007669"/>
    <property type="project" value="TreeGrafter"/>
</dbReference>
<dbReference type="KEGG" id="mng:MNEG_4810"/>
<dbReference type="GO" id="GO:0015038">
    <property type="term" value="F:glutathione disulfide oxidoreductase activity"/>
    <property type="evidence" value="ECO:0007669"/>
    <property type="project" value="TreeGrafter"/>
</dbReference>
<dbReference type="AlphaFoldDB" id="A0A0D2NCW5"/>
<dbReference type="InterPro" id="IPR011767">
    <property type="entry name" value="GLR_AS"/>
</dbReference>
<dbReference type="GO" id="GO:0034599">
    <property type="term" value="P:cellular response to oxidative stress"/>
    <property type="evidence" value="ECO:0007669"/>
    <property type="project" value="TreeGrafter"/>
</dbReference>
<dbReference type="PROSITE" id="PS00195">
    <property type="entry name" value="GLUTAREDOXIN_1"/>
    <property type="match status" value="1"/>
</dbReference>
<proteinExistence type="predicted"/>
<dbReference type="OrthoDB" id="418495at2759"/>
<dbReference type="PANTHER" id="PTHR45694">
    <property type="entry name" value="GLUTAREDOXIN 2"/>
    <property type="match status" value="1"/>
</dbReference>
<name>A0A0D2NCW5_9CHLO</name>
<dbReference type="Proteomes" id="UP000054498">
    <property type="component" value="Unassembled WGS sequence"/>
</dbReference>
<sequence length="77" mass="8266">MASAFVASTIKAEKVVVFSKTYCPYCVKARRLHSGGGSGAKRALSQFTQNFSVVELDQRGDGDAIQDALLELTGGRR</sequence>
<accession>A0A0D2NCW5</accession>
<dbReference type="SUPFAM" id="SSF52833">
    <property type="entry name" value="Thioredoxin-like"/>
    <property type="match status" value="1"/>
</dbReference>
<dbReference type="InterPro" id="IPR036249">
    <property type="entry name" value="Thioredoxin-like_sf"/>
</dbReference>
<keyword evidence="2" id="KW-1185">Reference proteome</keyword>
<dbReference type="Gene3D" id="3.40.30.10">
    <property type="entry name" value="Glutaredoxin"/>
    <property type="match status" value="1"/>
</dbReference>
<dbReference type="GeneID" id="25737687"/>
<protein>
    <submittedName>
        <fullName evidence="1">Uncharacterized protein</fullName>
    </submittedName>
</protein>
<gene>
    <name evidence="1" type="ORF">MNEG_4810</name>
</gene>
<dbReference type="RefSeq" id="XP_013902165.1">
    <property type="nucleotide sequence ID" value="XM_014046711.1"/>
</dbReference>
<reference evidence="1 2" key="1">
    <citation type="journal article" date="2013" name="BMC Genomics">
        <title>Reconstruction of the lipid metabolism for the microalga Monoraphidium neglectum from its genome sequence reveals characteristics suitable for biofuel production.</title>
        <authorList>
            <person name="Bogen C."/>
            <person name="Al-Dilaimi A."/>
            <person name="Albersmeier A."/>
            <person name="Wichmann J."/>
            <person name="Grundmann M."/>
            <person name="Rupp O."/>
            <person name="Lauersen K.J."/>
            <person name="Blifernez-Klassen O."/>
            <person name="Kalinowski J."/>
            <person name="Goesmann A."/>
            <person name="Mussgnug J.H."/>
            <person name="Kruse O."/>
        </authorList>
    </citation>
    <scope>NUCLEOTIDE SEQUENCE [LARGE SCALE GENOMIC DNA]</scope>
    <source>
        <strain evidence="1 2">SAG 48.87</strain>
    </source>
</reference>
<dbReference type="EMBL" id="KK100905">
    <property type="protein sequence ID" value="KIZ03146.1"/>
    <property type="molecule type" value="Genomic_DNA"/>
</dbReference>
<organism evidence="1 2">
    <name type="scientific">Monoraphidium neglectum</name>
    <dbReference type="NCBI Taxonomy" id="145388"/>
    <lineage>
        <taxon>Eukaryota</taxon>
        <taxon>Viridiplantae</taxon>
        <taxon>Chlorophyta</taxon>
        <taxon>core chlorophytes</taxon>
        <taxon>Chlorophyceae</taxon>
        <taxon>CS clade</taxon>
        <taxon>Sphaeropleales</taxon>
        <taxon>Selenastraceae</taxon>
        <taxon>Monoraphidium</taxon>
    </lineage>
</organism>
<dbReference type="STRING" id="145388.A0A0D2NCW5"/>